<evidence type="ECO:0000313" key="19">
    <source>
        <dbReference type="Proteomes" id="UP000694400"/>
    </source>
</evidence>
<dbReference type="PANTHER" id="PTHR15398:SF13">
    <property type="entry name" value="BROMODOMAIN-CONTAINING PROTEIN 8"/>
    <property type="match status" value="1"/>
</dbReference>
<keyword evidence="2" id="KW-1017">Isopeptide bond</keyword>
<keyword evidence="8" id="KW-0805">Transcription regulation</keyword>
<evidence type="ECO:0000256" key="8">
    <source>
        <dbReference type="ARBA" id="ARBA00023015"/>
    </source>
</evidence>
<dbReference type="GO" id="GO:0006325">
    <property type="term" value="P:chromatin organization"/>
    <property type="evidence" value="ECO:0007669"/>
    <property type="project" value="UniProtKB-KW"/>
</dbReference>
<proteinExistence type="predicted"/>
<dbReference type="InterPro" id="IPR036427">
    <property type="entry name" value="Bromodomain-like_sf"/>
</dbReference>
<evidence type="ECO:0000256" key="15">
    <source>
        <dbReference type="SAM" id="Coils"/>
    </source>
</evidence>
<evidence type="ECO:0000256" key="11">
    <source>
        <dbReference type="ARBA" id="ARBA00023163"/>
    </source>
</evidence>
<organism evidence="18 19">
    <name type="scientific">Anas platyrhynchos</name>
    <name type="common">Mallard</name>
    <name type="synonym">Anas boschas</name>
    <dbReference type="NCBI Taxonomy" id="8839"/>
    <lineage>
        <taxon>Eukaryota</taxon>
        <taxon>Metazoa</taxon>
        <taxon>Chordata</taxon>
        <taxon>Craniata</taxon>
        <taxon>Vertebrata</taxon>
        <taxon>Euteleostomi</taxon>
        <taxon>Archelosauria</taxon>
        <taxon>Archosauria</taxon>
        <taxon>Dinosauria</taxon>
        <taxon>Saurischia</taxon>
        <taxon>Theropoda</taxon>
        <taxon>Coelurosauria</taxon>
        <taxon>Aves</taxon>
        <taxon>Neognathae</taxon>
        <taxon>Galloanserae</taxon>
        <taxon>Anseriformes</taxon>
        <taxon>Anatidae</taxon>
        <taxon>Anatinae</taxon>
        <taxon>Anas</taxon>
    </lineage>
</organism>
<evidence type="ECO:0000256" key="3">
    <source>
        <dbReference type="ARBA" id="ARBA00022553"/>
    </source>
</evidence>
<keyword evidence="3" id="KW-0597">Phosphoprotein</keyword>
<evidence type="ECO:0000256" key="14">
    <source>
        <dbReference type="PROSITE-ProRule" id="PRU00035"/>
    </source>
</evidence>
<dbReference type="SMART" id="SM00297">
    <property type="entry name" value="BROMO"/>
    <property type="match status" value="1"/>
</dbReference>
<evidence type="ECO:0000256" key="6">
    <source>
        <dbReference type="ARBA" id="ARBA00022853"/>
    </source>
</evidence>
<keyword evidence="6" id="KW-0156">Chromatin regulator</keyword>
<evidence type="ECO:0000256" key="9">
    <source>
        <dbReference type="ARBA" id="ARBA00023054"/>
    </source>
</evidence>
<evidence type="ECO:0000256" key="16">
    <source>
        <dbReference type="SAM" id="MobiDB-lite"/>
    </source>
</evidence>
<dbReference type="InterPro" id="IPR037966">
    <property type="entry name" value="Brd8_Bromo_dom"/>
</dbReference>
<feature type="region of interest" description="Disordered" evidence="16">
    <location>
        <begin position="814"/>
        <end position="836"/>
    </location>
</feature>
<feature type="region of interest" description="Disordered" evidence="16">
    <location>
        <begin position="182"/>
        <end position="266"/>
    </location>
</feature>
<feature type="compositionally biased region" description="Polar residues" evidence="16">
    <location>
        <begin position="582"/>
        <end position="592"/>
    </location>
</feature>
<dbReference type="Pfam" id="PF00439">
    <property type="entry name" value="Bromodomain"/>
    <property type="match status" value="1"/>
</dbReference>
<evidence type="ECO:0000256" key="5">
    <source>
        <dbReference type="ARBA" id="ARBA00022843"/>
    </source>
</evidence>
<reference evidence="18" key="1">
    <citation type="submission" date="2019-08" db="EMBL/GenBank/DDBJ databases">
        <title>Three high-quality genomes provides insights into domestication of ducks.</title>
        <authorList>
            <person name="Hou Z.C."/>
            <person name="Zhu F."/>
            <person name="Yin Z.T."/>
            <person name="Zhang F."/>
        </authorList>
    </citation>
    <scope>NUCLEOTIDE SEQUENCE [LARGE SCALE GENOMIC DNA]</scope>
</reference>
<evidence type="ECO:0000256" key="2">
    <source>
        <dbReference type="ARBA" id="ARBA00022499"/>
    </source>
</evidence>
<evidence type="ECO:0000256" key="7">
    <source>
        <dbReference type="ARBA" id="ARBA00022990"/>
    </source>
</evidence>
<keyword evidence="4" id="KW-0341">Growth regulation</keyword>
<reference evidence="18" key="3">
    <citation type="submission" date="2025-09" db="UniProtKB">
        <authorList>
            <consortium name="Ensembl"/>
        </authorList>
    </citation>
    <scope>IDENTIFICATION</scope>
</reference>
<evidence type="ECO:0000256" key="1">
    <source>
        <dbReference type="ARBA" id="ARBA00004123"/>
    </source>
</evidence>
<feature type="compositionally biased region" description="Basic and acidic residues" evidence="16">
    <location>
        <begin position="526"/>
        <end position="540"/>
    </location>
</feature>
<dbReference type="FunFam" id="1.20.920.10:FF:000016">
    <property type="entry name" value="bromodomain-containing protein 8 isoform X1"/>
    <property type="match status" value="1"/>
</dbReference>
<dbReference type="Proteomes" id="UP000694400">
    <property type="component" value="Chromosome 14"/>
</dbReference>
<evidence type="ECO:0000256" key="4">
    <source>
        <dbReference type="ARBA" id="ARBA00022604"/>
    </source>
</evidence>
<keyword evidence="7" id="KW-0007">Acetylation</keyword>
<feature type="domain" description="Bromo" evidence="17">
    <location>
        <begin position="711"/>
        <end position="781"/>
    </location>
</feature>
<protein>
    <recommendedName>
        <fullName evidence="13">Bromodomain-containing protein 8</fullName>
    </recommendedName>
</protein>
<evidence type="ECO:0000256" key="13">
    <source>
        <dbReference type="ARBA" id="ARBA00070695"/>
    </source>
</evidence>
<keyword evidence="5" id="KW-0832">Ubl conjugation</keyword>
<keyword evidence="12" id="KW-0539">Nucleus</keyword>
<dbReference type="GO" id="GO:0035267">
    <property type="term" value="C:NuA4 histone acetyltransferase complex"/>
    <property type="evidence" value="ECO:0007669"/>
    <property type="project" value="TreeGrafter"/>
</dbReference>
<feature type="compositionally biased region" description="Basic and acidic residues" evidence="16">
    <location>
        <begin position="818"/>
        <end position="833"/>
    </location>
</feature>
<keyword evidence="9 15" id="KW-0175">Coiled coil</keyword>
<evidence type="ECO:0000259" key="17">
    <source>
        <dbReference type="PROSITE" id="PS50014"/>
    </source>
</evidence>
<dbReference type="GO" id="GO:0005634">
    <property type="term" value="C:nucleus"/>
    <property type="evidence" value="ECO:0007669"/>
    <property type="project" value="UniProtKB-SubCell"/>
</dbReference>
<name>A0A8B9Z9Y6_ANAPL</name>
<evidence type="ECO:0000256" key="10">
    <source>
        <dbReference type="ARBA" id="ARBA00023117"/>
    </source>
</evidence>
<comment type="subcellular location">
    <subcellularLocation>
        <location evidence="1">Nucleus</location>
    </subcellularLocation>
</comment>
<keyword evidence="11" id="KW-0804">Transcription</keyword>
<dbReference type="PROSITE" id="PS50014">
    <property type="entry name" value="BROMODOMAIN_2"/>
    <property type="match status" value="1"/>
</dbReference>
<dbReference type="Ensembl" id="ENSAPLT00020008871.1">
    <property type="protein sequence ID" value="ENSAPLP00020008244.1"/>
    <property type="gene ID" value="ENSAPLG00020005772.1"/>
</dbReference>
<dbReference type="InterPro" id="IPR001487">
    <property type="entry name" value="Bromodomain"/>
</dbReference>
<dbReference type="CDD" id="cd05507">
    <property type="entry name" value="Bromo_brd8_like"/>
    <property type="match status" value="1"/>
</dbReference>
<evidence type="ECO:0000313" key="18">
    <source>
        <dbReference type="Ensembl" id="ENSAPLP00020008244.1"/>
    </source>
</evidence>
<dbReference type="Gene3D" id="1.20.920.10">
    <property type="entry name" value="Bromodomain-like"/>
    <property type="match status" value="1"/>
</dbReference>
<feature type="region of interest" description="Disordered" evidence="16">
    <location>
        <begin position="503"/>
        <end position="592"/>
    </location>
</feature>
<dbReference type="PANTHER" id="PTHR15398">
    <property type="entry name" value="BROMODOMAIN-CONTAINING PROTEIN 8"/>
    <property type="match status" value="1"/>
</dbReference>
<dbReference type="AlphaFoldDB" id="A0A8B9Z9Y6"/>
<reference evidence="18" key="2">
    <citation type="submission" date="2025-08" db="UniProtKB">
        <authorList>
            <consortium name="Ensembl"/>
        </authorList>
    </citation>
    <scope>IDENTIFICATION</scope>
</reference>
<dbReference type="SUPFAM" id="SSF47370">
    <property type="entry name" value="Bromodomain"/>
    <property type="match status" value="1"/>
</dbReference>
<keyword evidence="10 14" id="KW-0103">Bromodomain</keyword>
<accession>A0A8B9Z9Y6</accession>
<dbReference type="PRINTS" id="PR00503">
    <property type="entry name" value="BROMODOMAIN"/>
</dbReference>
<evidence type="ECO:0000256" key="12">
    <source>
        <dbReference type="ARBA" id="ARBA00023242"/>
    </source>
</evidence>
<feature type="region of interest" description="Disordered" evidence="16">
    <location>
        <begin position="611"/>
        <end position="662"/>
    </location>
</feature>
<feature type="coiled-coil region" evidence="15">
    <location>
        <begin position="98"/>
        <end position="132"/>
    </location>
</feature>
<sequence>MAAGTGKHKLLGAGPTEPWSIREKLCLASSVMRSGDQNWVSVSRAIKPFAEPGRPPDWFSQKHCASQYSELLETTETPKRKRGEKGEVVETVEDVIVRKLTAERVEELKKIIKETQEKYRQLKKDAELIQAGHMDNRLEELCNEIMIKKKMEEEEAEVKRKATDAAYQARQAIKNPPRRLTGVMVRSPAGSTSPGGDYALGDLSQPAVDEASPGVTPGTLPSTPVASFIGIPDTPPGSAPLDAPMTPVTDDSPQKKMLGQKATPPPSPLLSELLKKGSLLPTSPRLVGENEMAVASGHMNSSGVLLEVGSVLPVLHSGEMQSAPGAVPASPAASVSQPEACVSMEAVSDSHTVTVAMDSSEISMIIDSIKKECLGSAAGSTAEDLDLAEKMDIAVSYTGEELDFDTVGNIIAIIEDKVDDNPEVLDAAVVEAALSSFCEDTDDPQALPGPWEHPIRQEHEKQAQIPQVSVTVKQERLECEEPEAKGIRELMGIGELGSEIKTEPAEQEQNQLGAEETIPATARVTETPELRSQEIEEDQRAAVAAGESAEIEIESTKGEDTMHGTVKTETPPDDDSSPPQVPNVSEDSSQADVQHKFELSGNLIQLGNLLHDGQGEEDDEDGASEAASLEEPKEEDQGEGYLSEMDNEPPVSESDDGFSVHNAPLQSHTLADSIPSSPASSQFSVCSEDQEAIQAQKIWKKAIMLVWRAAANHRYANVFLQPVTDDIAPGYHSIVQRPMDLSTIKKNIENGLIRTTAEFQRDIMLMFQNAVMYNSSDHDVYHMAVEMQRDVLEQIQQFLATQLIMQTSESGISAKSLRGRDSTRKQDASEKDSVPMGSPAFLLSLFDGGTRGRRCAIEADMKMKK</sequence>